<keyword evidence="6" id="KW-0645">Protease</keyword>
<evidence type="ECO:0000256" key="5">
    <source>
        <dbReference type="ARBA" id="ARBA00023136"/>
    </source>
</evidence>
<evidence type="ECO:0000313" key="8">
    <source>
        <dbReference type="EMBL" id="KAK6935836.1"/>
    </source>
</evidence>
<gene>
    <name evidence="8" type="ORF">RJ641_032866</name>
</gene>
<dbReference type="Gene3D" id="1.20.1540.10">
    <property type="entry name" value="Rhomboid-like"/>
    <property type="match status" value="1"/>
</dbReference>
<evidence type="ECO:0000256" key="3">
    <source>
        <dbReference type="ARBA" id="ARBA00022692"/>
    </source>
</evidence>
<keyword evidence="3 6" id="KW-0812">Transmembrane</keyword>
<comment type="subcellular location">
    <subcellularLocation>
        <location evidence="1 6">Membrane</location>
        <topology evidence="1 6">Multi-pass membrane protein</topology>
    </subcellularLocation>
</comment>
<comment type="caution">
    <text evidence="8">The sequence shown here is derived from an EMBL/GenBank/DDBJ whole genome shotgun (WGS) entry which is preliminary data.</text>
</comment>
<organism evidence="8 9">
    <name type="scientific">Dillenia turbinata</name>
    <dbReference type="NCBI Taxonomy" id="194707"/>
    <lineage>
        <taxon>Eukaryota</taxon>
        <taxon>Viridiplantae</taxon>
        <taxon>Streptophyta</taxon>
        <taxon>Embryophyta</taxon>
        <taxon>Tracheophyta</taxon>
        <taxon>Spermatophyta</taxon>
        <taxon>Magnoliopsida</taxon>
        <taxon>eudicotyledons</taxon>
        <taxon>Gunneridae</taxon>
        <taxon>Pentapetalae</taxon>
        <taxon>Dilleniales</taxon>
        <taxon>Dilleniaceae</taxon>
        <taxon>Dillenia</taxon>
    </lineage>
</organism>
<comment type="function">
    <text evidence="6">Serine protease involved in intramembrane proteolysis.</text>
</comment>
<dbReference type="GO" id="GO:0004252">
    <property type="term" value="F:serine-type endopeptidase activity"/>
    <property type="evidence" value="ECO:0007669"/>
    <property type="project" value="InterPro"/>
</dbReference>
<feature type="transmembrane region" description="Helical" evidence="6">
    <location>
        <begin position="38"/>
        <end position="57"/>
    </location>
</feature>
<proteinExistence type="inferred from homology"/>
<dbReference type="GO" id="GO:0016020">
    <property type="term" value="C:membrane"/>
    <property type="evidence" value="ECO:0007669"/>
    <property type="project" value="UniProtKB-SubCell"/>
</dbReference>
<reference evidence="8 9" key="1">
    <citation type="submission" date="2023-12" db="EMBL/GenBank/DDBJ databases">
        <title>A high-quality genome assembly for Dillenia turbinata (Dilleniales).</title>
        <authorList>
            <person name="Chanderbali A."/>
        </authorList>
    </citation>
    <scope>NUCLEOTIDE SEQUENCE [LARGE SCALE GENOMIC DNA]</scope>
    <source>
        <strain evidence="8">LSX21</strain>
        <tissue evidence="8">Leaf</tissue>
    </source>
</reference>
<comment type="caution">
    <text evidence="6">Lacks conserved residue(s) required for the propagation of feature annotation.</text>
</comment>
<comment type="catalytic activity">
    <reaction evidence="6">
        <text>Cleaves type-1 transmembrane domains using a catalytic dyad composed of serine and histidine that are contributed by different transmembrane domains.</text>
        <dbReference type="EC" id="3.4.21.105"/>
    </reaction>
</comment>
<evidence type="ECO:0000256" key="1">
    <source>
        <dbReference type="ARBA" id="ARBA00004141"/>
    </source>
</evidence>
<feature type="domain" description="Peptidase S54 rhomboid" evidence="7">
    <location>
        <begin position="6"/>
        <end position="80"/>
    </location>
</feature>
<keyword evidence="9" id="KW-1185">Reference proteome</keyword>
<dbReference type="GO" id="GO:0006508">
    <property type="term" value="P:proteolysis"/>
    <property type="evidence" value="ECO:0007669"/>
    <property type="project" value="UniProtKB-KW"/>
</dbReference>
<evidence type="ECO:0000313" key="9">
    <source>
        <dbReference type="Proteomes" id="UP001370490"/>
    </source>
</evidence>
<dbReference type="SUPFAM" id="SSF144091">
    <property type="entry name" value="Rhomboid-like"/>
    <property type="match status" value="1"/>
</dbReference>
<evidence type="ECO:0000256" key="4">
    <source>
        <dbReference type="ARBA" id="ARBA00022989"/>
    </source>
</evidence>
<feature type="transmembrane region" description="Helical" evidence="6">
    <location>
        <begin position="63"/>
        <end position="81"/>
    </location>
</feature>
<dbReference type="PANTHER" id="PTHR22936">
    <property type="entry name" value="RHOMBOID-RELATED"/>
    <property type="match status" value="1"/>
</dbReference>
<protein>
    <recommendedName>
        <fullName evidence="6">RHOMBOID-like protein</fullName>
        <ecNumber evidence="6">3.4.21.105</ecNumber>
    </recommendedName>
</protein>
<comment type="similarity">
    <text evidence="2 6">Belongs to the peptidase S54 family.</text>
</comment>
<dbReference type="AlphaFoldDB" id="A0AAN8ZF85"/>
<dbReference type="EC" id="3.4.21.105" evidence="6"/>
<keyword evidence="6" id="KW-0378">Hydrolase</keyword>
<evidence type="ECO:0000256" key="2">
    <source>
        <dbReference type="ARBA" id="ARBA00009045"/>
    </source>
</evidence>
<sequence>MSVLEAKASVGASGAHFGLLGAMLSELLTNWTIYANKLVALLMLILIITVNLPMGLLPGVHNFADIEGFLTGFFLGFMLLIRPQFRWISQQHPPPGCRASSLKPKHRQINTSSGLTLGLIMPLWGANAFDYCQWSIT</sequence>
<dbReference type="PANTHER" id="PTHR22936:SF77">
    <property type="entry name" value="RHOMBOID-LIKE PROTEIN 1"/>
    <property type="match status" value="1"/>
</dbReference>
<keyword evidence="6" id="KW-0720">Serine protease</keyword>
<dbReference type="EMBL" id="JBAMMX010000007">
    <property type="protein sequence ID" value="KAK6935836.1"/>
    <property type="molecule type" value="Genomic_DNA"/>
</dbReference>
<keyword evidence="5 6" id="KW-0472">Membrane</keyword>
<dbReference type="Pfam" id="PF01694">
    <property type="entry name" value="Rhomboid"/>
    <property type="match status" value="1"/>
</dbReference>
<dbReference type="InterPro" id="IPR022764">
    <property type="entry name" value="Peptidase_S54_rhomboid_dom"/>
</dbReference>
<evidence type="ECO:0000259" key="7">
    <source>
        <dbReference type="Pfam" id="PF01694"/>
    </source>
</evidence>
<accession>A0AAN8ZF85</accession>
<dbReference type="InterPro" id="IPR002610">
    <property type="entry name" value="Peptidase_S54_rhomboid-like"/>
</dbReference>
<dbReference type="Proteomes" id="UP001370490">
    <property type="component" value="Unassembled WGS sequence"/>
</dbReference>
<evidence type="ECO:0000256" key="6">
    <source>
        <dbReference type="RuleBase" id="RU362115"/>
    </source>
</evidence>
<dbReference type="InterPro" id="IPR035952">
    <property type="entry name" value="Rhomboid-like_sf"/>
</dbReference>
<name>A0AAN8ZF85_9MAGN</name>
<keyword evidence="4 6" id="KW-1133">Transmembrane helix</keyword>